<comment type="caution">
    <text evidence="1">The sequence shown here is derived from an EMBL/GenBank/DDBJ whole genome shotgun (WGS) entry which is preliminary data.</text>
</comment>
<name>A0A175Y5V2_9SPHN</name>
<dbReference type="EMBL" id="LQCK02000007">
    <property type="protein sequence ID" value="KZB95971.1"/>
    <property type="molecule type" value="Genomic_DNA"/>
</dbReference>
<dbReference type="Gene3D" id="1.20.120.1550">
    <property type="entry name" value="Protein of unknown function DUF5063"/>
    <property type="match status" value="1"/>
</dbReference>
<dbReference type="OrthoDB" id="7390621at2"/>
<protein>
    <submittedName>
        <fullName evidence="1">Uncharacterized protein</fullName>
    </submittedName>
</protein>
<evidence type="ECO:0000313" key="2">
    <source>
        <dbReference type="Proteomes" id="UP000078460"/>
    </source>
</evidence>
<dbReference type="AlphaFoldDB" id="A0A175Y5V2"/>
<dbReference type="Proteomes" id="UP000078460">
    <property type="component" value="Unassembled WGS sequence"/>
</dbReference>
<keyword evidence="2" id="KW-1185">Reference proteome</keyword>
<reference evidence="1" key="1">
    <citation type="submission" date="2016-03" db="EMBL/GenBank/DDBJ databases">
        <title>Sphingomonas melonis TY, whole genome shotgun sequencing.</title>
        <authorList>
            <person name="Wang H."/>
            <person name="Zhu P."/>
        </authorList>
    </citation>
    <scope>NUCLEOTIDE SEQUENCE [LARGE SCALE GENOMIC DNA]</scope>
    <source>
        <strain evidence="1">TY</strain>
    </source>
</reference>
<organism evidence="1 2">
    <name type="scientific">Sphingomonas melonis TY</name>
    <dbReference type="NCBI Taxonomy" id="621456"/>
    <lineage>
        <taxon>Bacteria</taxon>
        <taxon>Pseudomonadati</taxon>
        <taxon>Pseudomonadota</taxon>
        <taxon>Alphaproteobacteria</taxon>
        <taxon>Sphingomonadales</taxon>
        <taxon>Sphingomonadaceae</taxon>
        <taxon>Sphingomonas</taxon>
    </lineage>
</organism>
<accession>A0A175Y5V2</accession>
<gene>
    <name evidence="1" type="ORF">AVM11_14960</name>
</gene>
<dbReference type="RefSeq" id="WP_017980031.1">
    <property type="nucleotide sequence ID" value="NZ_CP017578.1"/>
</dbReference>
<dbReference type="GeneID" id="93797490"/>
<dbReference type="InterPro" id="IPR038312">
    <property type="entry name" value="DUF5063_sf"/>
</dbReference>
<dbReference type="KEGG" id="smy:BJP26_00950"/>
<evidence type="ECO:0000313" key="1">
    <source>
        <dbReference type="EMBL" id="KZB95971.1"/>
    </source>
</evidence>
<proteinExistence type="predicted"/>
<sequence length="147" mass="16918">MTPSAAEIAQDFLLAVWDNETPSIEALSQSLDRLLARSHDIPFADCSDEDRDPPKIDFPALYQEVAVRFLDLGLYPVADPLAPLDDEKMMADAIDDIADITRDLREVIWREAHLGASDANWYFRIMFFHWGRHARELSLYLHARQFN</sequence>